<gene>
    <name evidence="2" type="ORF">CFIO01_02117</name>
</gene>
<organism evidence="2 3">
    <name type="scientific">Colletotrichum fioriniae PJ7</name>
    <dbReference type="NCBI Taxonomy" id="1445577"/>
    <lineage>
        <taxon>Eukaryota</taxon>
        <taxon>Fungi</taxon>
        <taxon>Dikarya</taxon>
        <taxon>Ascomycota</taxon>
        <taxon>Pezizomycotina</taxon>
        <taxon>Sordariomycetes</taxon>
        <taxon>Hypocreomycetidae</taxon>
        <taxon>Glomerellales</taxon>
        <taxon>Glomerellaceae</taxon>
        <taxon>Colletotrichum</taxon>
        <taxon>Colletotrichum acutatum species complex</taxon>
    </lineage>
</organism>
<dbReference type="EMBL" id="JARH01000559">
    <property type="protein sequence ID" value="EXF79382.1"/>
    <property type="molecule type" value="Genomic_DNA"/>
</dbReference>
<dbReference type="Gene3D" id="3.30.710.10">
    <property type="entry name" value="Potassium Channel Kv1.1, Chain A"/>
    <property type="match status" value="1"/>
</dbReference>
<dbReference type="SUPFAM" id="SSF54695">
    <property type="entry name" value="POZ domain"/>
    <property type="match status" value="1"/>
</dbReference>
<sequence length="554" mass="62635">MEKVIDYRITSRPMIEDHNKKAVAAGESKKILDICEDEFVHIYCGDTIFVVFREVITAGSMYFDACLLGFFKESHNQEIFFDDIESKALKFYLQLTHGWYFEIKSFGSKVVPFSLFDDLIYANDPEAFKRAHLEIPQIKLKTMAQVCILCDRFLHRSLLCIVRHMFMTLLARTKKNWTTLKYEDSDWNMMYHTDFMLDYMAAFDLFSTGHDDEHLIRDAISESFYWFTRNTPSLVQHFWNIMSPKFIEEWNVSRHIVWDSESEIIIGREYVRFDHAKKLFITDQLVFENSTKQQKNIRNGRVDNMCSIGDRIKLFPFVEEQEDNRTRIARLRAIAEQVQRKGTTQYRTFIPGAKIHPITGQNDLGQRASSKKQAKNKTNHAGGGKGGGGRDRDNMVEIQRSHKTGNRQPKRAQAQRGGGIADATLENTHSHAGGVDGTRGGGRGQTHGCGRGGGRGNGGAHGHAQNDTQDRAQVYVEDQAHGRGGGRRGGGRGKNHGHGHGHSHAQGHVQGHAQDTALDPAQGQAQGHGQGRGGGRGKTRDRKERRAHKTQDNS</sequence>
<feature type="compositionally biased region" description="Basic residues" evidence="1">
    <location>
        <begin position="484"/>
        <end position="505"/>
    </location>
</feature>
<comment type="caution">
    <text evidence="2">The sequence shown here is derived from an EMBL/GenBank/DDBJ whole genome shotgun (WGS) entry which is preliminary data.</text>
</comment>
<dbReference type="eggNOG" id="ENOG502T4W7">
    <property type="taxonomic scope" value="Eukaryota"/>
</dbReference>
<evidence type="ECO:0000256" key="1">
    <source>
        <dbReference type="SAM" id="MobiDB-lite"/>
    </source>
</evidence>
<feature type="region of interest" description="Disordered" evidence="1">
    <location>
        <begin position="480"/>
        <end position="554"/>
    </location>
</feature>
<reference evidence="2 3" key="1">
    <citation type="submission" date="2014-02" db="EMBL/GenBank/DDBJ databases">
        <title>The genome sequence of Colletotrichum fioriniae PJ7.</title>
        <authorList>
            <person name="Baroncelli R."/>
            <person name="Thon M.R."/>
        </authorList>
    </citation>
    <scope>NUCLEOTIDE SEQUENCE [LARGE SCALE GENOMIC DNA]</scope>
    <source>
        <strain evidence="2 3">PJ7</strain>
    </source>
</reference>
<evidence type="ECO:0000313" key="3">
    <source>
        <dbReference type="Proteomes" id="UP000020467"/>
    </source>
</evidence>
<protein>
    <recommendedName>
        <fullName evidence="4">BTB domain-containing protein</fullName>
    </recommendedName>
</protein>
<feature type="compositionally biased region" description="Polar residues" evidence="1">
    <location>
        <begin position="359"/>
        <end position="368"/>
    </location>
</feature>
<dbReference type="Proteomes" id="UP000020467">
    <property type="component" value="Unassembled WGS sequence"/>
</dbReference>
<dbReference type="InterPro" id="IPR011333">
    <property type="entry name" value="SKP1/BTB/POZ_sf"/>
</dbReference>
<dbReference type="OrthoDB" id="194443at2759"/>
<proteinExistence type="predicted"/>
<evidence type="ECO:0008006" key="4">
    <source>
        <dbReference type="Google" id="ProtNLM"/>
    </source>
</evidence>
<name>A0A010QHF9_9PEZI</name>
<feature type="compositionally biased region" description="Gly residues" evidence="1">
    <location>
        <begin position="434"/>
        <end position="461"/>
    </location>
</feature>
<evidence type="ECO:0000313" key="2">
    <source>
        <dbReference type="EMBL" id="EXF79382.1"/>
    </source>
</evidence>
<accession>A0A010QHF9</accession>
<feature type="compositionally biased region" description="Basic residues" evidence="1">
    <location>
        <begin position="369"/>
        <end position="378"/>
    </location>
</feature>
<dbReference type="KEGG" id="cfj:CFIO01_02117"/>
<keyword evidence="3" id="KW-1185">Reference proteome</keyword>
<dbReference type="STRING" id="1445577.A0A010QHF9"/>
<dbReference type="PANTHER" id="PTHR40903">
    <property type="entry name" value="GLYCINE-RICH CELL WALL STRUCTURAL PROTEIN 1-LIKE"/>
    <property type="match status" value="1"/>
</dbReference>
<dbReference type="PANTHER" id="PTHR40903:SF1">
    <property type="entry name" value="HYPHALLY REGULATED CELL WALL PROTEIN 3"/>
    <property type="match status" value="1"/>
</dbReference>
<feature type="region of interest" description="Disordered" evidence="1">
    <location>
        <begin position="355"/>
        <end position="466"/>
    </location>
</feature>
<feature type="compositionally biased region" description="Basic residues" evidence="1">
    <location>
        <begin position="401"/>
        <end position="410"/>
    </location>
</feature>
<dbReference type="AlphaFoldDB" id="A0A010QHF9"/>
<dbReference type="HOGENOM" id="CLU_491762_0_0_1"/>
<feature type="compositionally biased region" description="Basic and acidic residues" evidence="1">
    <location>
        <begin position="541"/>
        <end position="554"/>
    </location>
</feature>